<dbReference type="GO" id="GO:0000015">
    <property type="term" value="C:phosphopyruvate hydratase complex"/>
    <property type="evidence" value="ECO:0007669"/>
    <property type="project" value="InterPro"/>
</dbReference>
<dbReference type="InterPro" id="IPR020811">
    <property type="entry name" value="Enolase_N"/>
</dbReference>
<evidence type="ECO:0000256" key="3">
    <source>
        <dbReference type="ARBA" id="ARBA00012058"/>
    </source>
</evidence>
<dbReference type="InterPro" id="IPR036849">
    <property type="entry name" value="Enolase-like_C_sf"/>
</dbReference>
<gene>
    <name evidence="8" type="ORF">LCGC14_2034590</name>
</gene>
<keyword evidence="4" id="KW-0460">Magnesium</keyword>
<dbReference type="Pfam" id="PF03952">
    <property type="entry name" value="Enolase_N"/>
    <property type="match status" value="1"/>
</dbReference>
<keyword evidence="5" id="KW-0324">Glycolysis</keyword>
<dbReference type="Gene3D" id="3.20.20.120">
    <property type="entry name" value="Enolase-like C-terminal domain"/>
    <property type="match status" value="1"/>
</dbReference>
<dbReference type="InterPro" id="IPR020810">
    <property type="entry name" value="Enolase_C"/>
</dbReference>
<evidence type="ECO:0000256" key="5">
    <source>
        <dbReference type="ARBA" id="ARBA00023152"/>
    </source>
</evidence>
<organism evidence="8">
    <name type="scientific">marine sediment metagenome</name>
    <dbReference type="NCBI Taxonomy" id="412755"/>
    <lineage>
        <taxon>unclassified sequences</taxon>
        <taxon>metagenomes</taxon>
        <taxon>ecological metagenomes</taxon>
    </lineage>
</organism>
<proteinExistence type="inferred from homology"/>
<dbReference type="GO" id="GO:0000287">
    <property type="term" value="F:magnesium ion binding"/>
    <property type="evidence" value="ECO:0007669"/>
    <property type="project" value="InterPro"/>
</dbReference>
<evidence type="ECO:0000313" key="8">
    <source>
        <dbReference type="EMBL" id="KKL77470.1"/>
    </source>
</evidence>
<dbReference type="PANTHER" id="PTHR11902:SF1">
    <property type="entry name" value="ENOLASE"/>
    <property type="match status" value="1"/>
</dbReference>
<dbReference type="GO" id="GO:0006096">
    <property type="term" value="P:glycolytic process"/>
    <property type="evidence" value="ECO:0007669"/>
    <property type="project" value="UniProtKB-UniPathway"/>
</dbReference>
<feature type="non-terminal residue" evidence="8">
    <location>
        <position position="87"/>
    </location>
</feature>
<dbReference type="InterPro" id="IPR000941">
    <property type="entry name" value="Enolase"/>
</dbReference>
<comment type="similarity">
    <text evidence="2">Belongs to the enolase family.</text>
</comment>
<keyword evidence="6" id="KW-0456">Lyase</keyword>
<dbReference type="SUPFAM" id="SSF51604">
    <property type="entry name" value="Enolase C-terminal domain-like"/>
    <property type="match status" value="1"/>
</dbReference>
<sequence length="87" mass="9193">MNVTRQQQIDAVMIELDGTDNKSKLCDNAILGISLAVSIVAAAASGRSLYKHLNTNASVLPVPQACLINGGLHAGNDLDIQEFCIMP</sequence>
<comment type="pathway">
    <text evidence="1">Carbohydrate degradation; glycolysis; pyruvate from D-glyceraldehyde 3-phosphate: step 4/5.</text>
</comment>
<accession>A0A0F9H757</accession>
<dbReference type="SMART" id="SM01193">
    <property type="entry name" value="Enolase_N"/>
    <property type="match status" value="1"/>
</dbReference>
<evidence type="ECO:0000259" key="7">
    <source>
        <dbReference type="SMART" id="SM01193"/>
    </source>
</evidence>
<dbReference type="UniPathway" id="UPA00109">
    <property type="reaction ID" value="UER00187"/>
</dbReference>
<dbReference type="PRINTS" id="PR00148">
    <property type="entry name" value="ENOLASE"/>
</dbReference>
<comment type="caution">
    <text evidence="8">The sequence shown here is derived from an EMBL/GenBank/DDBJ whole genome shotgun (WGS) entry which is preliminary data.</text>
</comment>
<feature type="domain" description="Enolase N-terminal" evidence="7">
    <location>
        <begin position="1"/>
        <end position="53"/>
    </location>
</feature>
<dbReference type="Gene3D" id="3.30.390.10">
    <property type="entry name" value="Enolase-like, N-terminal domain"/>
    <property type="match status" value="1"/>
</dbReference>
<evidence type="ECO:0000256" key="1">
    <source>
        <dbReference type="ARBA" id="ARBA00005031"/>
    </source>
</evidence>
<dbReference type="AlphaFoldDB" id="A0A0F9H757"/>
<protein>
    <recommendedName>
        <fullName evidence="3">phosphopyruvate hydratase</fullName>
        <ecNumber evidence="3">4.2.1.11</ecNumber>
    </recommendedName>
</protein>
<dbReference type="EMBL" id="LAZR01023740">
    <property type="protein sequence ID" value="KKL77470.1"/>
    <property type="molecule type" value="Genomic_DNA"/>
</dbReference>
<dbReference type="SUPFAM" id="SSF54826">
    <property type="entry name" value="Enolase N-terminal domain-like"/>
    <property type="match status" value="1"/>
</dbReference>
<evidence type="ECO:0000256" key="6">
    <source>
        <dbReference type="ARBA" id="ARBA00023239"/>
    </source>
</evidence>
<dbReference type="PANTHER" id="PTHR11902">
    <property type="entry name" value="ENOLASE"/>
    <property type="match status" value="1"/>
</dbReference>
<reference evidence="8" key="1">
    <citation type="journal article" date="2015" name="Nature">
        <title>Complex archaea that bridge the gap between prokaryotes and eukaryotes.</title>
        <authorList>
            <person name="Spang A."/>
            <person name="Saw J.H."/>
            <person name="Jorgensen S.L."/>
            <person name="Zaremba-Niedzwiedzka K."/>
            <person name="Martijn J."/>
            <person name="Lind A.E."/>
            <person name="van Eijk R."/>
            <person name="Schleper C."/>
            <person name="Guy L."/>
            <person name="Ettema T.J."/>
        </authorList>
    </citation>
    <scope>NUCLEOTIDE SEQUENCE</scope>
</reference>
<evidence type="ECO:0000256" key="2">
    <source>
        <dbReference type="ARBA" id="ARBA00009604"/>
    </source>
</evidence>
<dbReference type="InterPro" id="IPR029017">
    <property type="entry name" value="Enolase-like_N"/>
</dbReference>
<name>A0A0F9H757_9ZZZZ</name>
<evidence type="ECO:0000256" key="4">
    <source>
        <dbReference type="ARBA" id="ARBA00022842"/>
    </source>
</evidence>
<dbReference type="EC" id="4.2.1.11" evidence="3"/>
<dbReference type="Pfam" id="PF00113">
    <property type="entry name" value="Enolase_C"/>
    <property type="match status" value="1"/>
</dbReference>
<dbReference type="GO" id="GO:0004634">
    <property type="term" value="F:phosphopyruvate hydratase activity"/>
    <property type="evidence" value="ECO:0007669"/>
    <property type="project" value="UniProtKB-EC"/>
</dbReference>